<dbReference type="AlphaFoldDB" id="A0A552UGR9"/>
<feature type="domain" description="M23ase beta-sheet core" evidence="7">
    <location>
        <begin position="358"/>
        <end position="452"/>
    </location>
</feature>
<evidence type="ECO:0000259" key="7">
    <source>
        <dbReference type="Pfam" id="PF01551"/>
    </source>
</evidence>
<keyword evidence="5" id="KW-0862">Zinc</keyword>
<keyword evidence="4" id="KW-0378">Hydrolase</keyword>
<dbReference type="RefSeq" id="WP_143554959.1">
    <property type="nucleotide sequence ID" value="NZ_VJWA01000001.1"/>
</dbReference>
<accession>A0A552UGR9</accession>
<evidence type="ECO:0000256" key="6">
    <source>
        <dbReference type="ARBA" id="ARBA00023049"/>
    </source>
</evidence>
<keyword evidence="9" id="KW-1185">Reference proteome</keyword>
<dbReference type="InterPro" id="IPR011055">
    <property type="entry name" value="Dup_hybrid_motif"/>
</dbReference>
<dbReference type="CDD" id="cd12797">
    <property type="entry name" value="M23_peptidase"/>
    <property type="match status" value="1"/>
</dbReference>
<dbReference type="GO" id="GO:0004222">
    <property type="term" value="F:metalloendopeptidase activity"/>
    <property type="evidence" value="ECO:0007669"/>
    <property type="project" value="TreeGrafter"/>
</dbReference>
<comment type="cofactor">
    <cofactor evidence="1">
        <name>Zn(2+)</name>
        <dbReference type="ChEBI" id="CHEBI:29105"/>
    </cofactor>
</comment>
<dbReference type="OrthoDB" id="9815245at2"/>
<dbReference type="InterPro" id="IPR016047">
    <property type="entry name" value="M23ase_b-sheet_dom"/>
</dbReference>
<proteinExistence type="predicted"/>
<sequence length="480" mass="51370">MFQSGGRGGDLALESAFAPGWIVPAPRFAPHVERALDRLGSGDFAVDLGDRIGSRTWWRGAATLVCLCGAMLLGSAPTRLVAPVAAPLTTAQAEDAAPDAIAPLALGATSGRDTAPTRFARPLAEAPERPRVELTARYRTTDSFEGALRRAGVGPTDANAAARLVGSEIRLDEIRKATDLDLVMGRRESKRVPRPLEALGFRAAFDLRLELARVDGELRLKRVPIAVDETPLRVSGTVGGSLARAAKAAGLPTPLVAEAIRQLGYAVDFQHGVRRSDRFELVAEHRRAATGETETGALLYASLGKVELMRWDYAGRPQFFRANGESARKGLMRTPVDGARLTSGFGMRFHPLLNYSRLHQGVDFGAPSGAPIVAAASGRIDFAGYHGGHGNYVRIAHNKGLSTAYGHMSRFAVRNGQTVSQGQVIGYVGSTGLSTGPHLHYEVWLNKRPVNPMTIKFLGGTQLGGSELARFKAQMARLRG</sequence>
<evidence type="ECO:0000256" key="4">
    <source>
        <dbReference type="ARBA" id="ARBA00022801"/>
    </source>
</evidence>
<evidence type="ECO:0000313" key="9">
    <source>
        <dbReference type="Proteomes" id="UP000317894"/>
    </source>
</evidence>
<keyword evidence="3" id="KW-0479">Metal-binding</keyword>
<gene>
    <name evidence="8" type="ORF">FMM06_04400</name>
</gene>
<dbReference type="Gene3D" id="3.10.450.350">
    <property type="match status" value="1"/>
</dbReference>
<dbReference type="PANTHER" id="PTHR21666">
    <property type="entry name" value="PEPTIDASE-RELATED"/>
    <property type="match status" value="1"/>
</dbReference>
<dbReference type="GO" id="GO:0046872">
    <property type="term" value="F:metal ion binding"/>
    <property type="evidence" value="ECO:0007669"/>
    <property type="project" value="UniProtKB-KW"/>
</dbReference>
<reference evidence="8 9" key="1">
    <citation type="submission" date="2019-07" db="EMBL/GenBank/DDBJ databases">
        <title>Novel species isolated from glacier.</title>
        <authorList>
            <person name="Liu Q."/>
            <person name="Xin Y.-H."/>
        </authorList>
    </citation>
    <scope>NUCLEOTIDE SEQUENCE [LARGE SCALE GENOMIC DNA]</scope>
    <source>
        <strain evidence="8 9">LB1R16</strain>
    </source>
</reference>
<organism evidence="8 9">
    <name type="scientific">Glacieibacterium frigidum</name>
    <dbReference type="NCBI Taxonomy" id="2593303"/>
    <lineage>
        <taxon>Bacteria</taxon>
        <taxon>Pseudomonadati</taxon>
        <taxon>Pseudomonadota</taxon>
        <taxon>Alphaproteobacteria</taxon>
        <taxon>Sphingomonadales</taxon>
        <taxon>Sphingosinicellaceae</taxon>
        <taxon>Glacieibacterium</taxon>
    </lineage>
</organism>
<name>A0A552UGR9_9SPHN</name>
<dbReference type="Proteomes" id="UP000317894">
    <property type="component" value="Unassembled WGS sequence"/>
</dbReference>
<evidence type="ECO:0000313" key="8">
    <source>
        <dbReference type="EMBL" id="TRW17414.1"/>
    </source>
</evidence>
<dbReference type="InterPro" id="IPR050570">
    <property type="entry name" value="Cell_wall_metabolism_enzyme"/>
</dbReference>
<dbReference type="SUPFAM" id="SSF51261">
    <property type="entry name" value="Duplicated hybrid motif"/>
    <property type="match status" value="1"/>
</dbReference>
<keyword evidence="6" id="KW-0482">Metalloprotease</keyword>
<dbReference type="PANTHER" id="PTHR21666:SF288">
    <property type="entry name" value="CELL DIVISION PROTEIN YTFB"/>
    <property type="match status" value="1"/>
</dbReference>
<evidence type="ECO:0000256" key="2">
    <source>
        <dbReference type="ARBA" id="ARBA00022670"/>
    </source>
</evidence>
<dbReference type="GO" id="GO:0006508">
    <property type="term" value="P:proteolysis"/>
    <property type="evidence" value="ECO:0007669"/>
    <property type="project" value="UniProtKB-KW"/>
</dbReference>
<evidence type="ECO:0000256" key="3">
    <source>
        <dbReference type="ARBA" id="ARBA00022723"/>
    </source>
</evidence>
<dbReference type="EMBL" id="VJWA01000001">
    <property type="protein sequence ID" value="TRW17414.1"/>
    <property type="molecule type" value="Genomic_DNA"/>
</dbReference>
<evidence type="ECO:0000256" key="1">
    <source>
        <dbReference type="ARBA" id="ARBA00001947"/>
    </source>
</evidence>
<protein>
    <submittedName>
        <fullName evidence="8">Peptidoglycan DD-metalloendopeptidase family protein</fullName>
    </submittedName>
</protein>
<comment type="caution">
    <text evidence="8">The sequence shown here is derived from an EMBL/GenBank/DDBJ whole genome shotgun (WGS) entry which is preliminary data.</text>
</comment>
<dbReference type="Gene3D" id="2.70.70.10">
    <property type="entry name" value="Glucose Permease (Domain IIA)"/>
    <property type="match status" value="1"/>
</dbReference>
<keyword evidence="2" id="KW-0645">Protease</keyword>
<dbReference type="Pfam" id="PF01551">
    <property type="entry name" value="Peptidase_M23"/>
    <property type="match status" value="1"/>
</dbReference>
<evidence type="ECO:0000256" key="5">
    <source>
        <dbReference type="ARBA" id="ARBA00022833"/>
    </source>
</evidence>
<dbReference type="FunFam" id="2.70.70.10:FF:000006">
    <property type="entry name" value="M23 family peptidase"/>
    <property type="match status" value="1"/>
</dbReference>